<evidence type="ECO:0000313" key="10">
    <source>
        <dbReference type="RefSeq" id="XP_016650467.1"/>
    </source>
</evidence>
<proteinExistence type="inferred from homology"/>
<evidence type="ECO:0000256" key="2">
    <source>
        <dbReference type="ARBA" id="ARBA00010992"/>
    </source>
</evidence>
<dbReference type="GeneID" id="107880072"/>
<evidence type="ECO:0000256" key="5">
    <source>
        <dbReference type="ARBA" id="ARBA00022989"/>
    </source>
</evidence>
<gene>
    <name evidence="10" type="primary">LOC107880072</name>
</gene>
<dbReference type="PANTHER" id="PTHR23500">
    <property type="entry name" value="SOLUTE CARRIER FAMILY 2, FACILITATED GLUCOSE TRANSPORTER"/>
    <property type="match status" value="1"/>
</dbReference>
<comment type="subcellular location">
    <subcellularLocation>
        <location evidence="1">Membrane</location>
        <topology evidence="1">Multi-pass membrane protein</topology>
    </subcellularLocation>
</comment>
<keyword evidence="5 7" id="KW-1133">Transmembrane helix</keyword>
<keyword evidence="6 7" id="KW-0472">Membrane</keyword>
<dbReference type="InterPro" id="IPR036259">
    <property type="entry name" value="MFS_trans_sf"/>
</dbReference>
<name>A0ABM1LSU0_PRUMU</name>
<dbReference type="Pfam" id="PF00083">
    <property type="entry name" value="Sugar_tr"/>
    <property type="match status" value="1"/>
</dbReference>
<comment type="similarity">
    <text evidence="2">Belongs to the major facilitator superfamily. Sugar transporter (TC 2.A.1.1) family.</text>
</comment>
<feature type="transmembrane region" description="Helical" evidence="7">
    <location>
        <begin position="168"/>
        <end position="189"/>
    </location>
</feature>
<dbReference type="InterPro" id="IPR020846">
    <property type="entry name" value="MFS_dom"/>
</dbReference>
<evidence type="ECO:0000313" key="9">
    <source>
        <dbReference type="Proteomes" id="UP000694861"/>
    </source>
</evidence>
<organism evidence="9 10">
    <name type="scientific">Prunus mume</name>
    <name type="common">Japanese apricot</name>
    <name type="synonym">Armeniaca mume</name>
    <dbReference type="NCBI Taxonomy" id="102107"/>
    <lineage>
        <taxon>Eukaryota</taxon>
        <taxon>Viridiplantae</taxon>
        <taxon>Streptophyta</taxon>
        <taxon>Embryophyta</taxon>
        <taxon>Tracheophyta</taxon>
        <taxon>Spermatophyta</taxon>
        <taxon>Magnoliopsida</taxon>
        <taxon>eudicotyledons</taxon>
        <taxon>Gunneridae</taxon>
        <taxon>Pentapetalae</taxon>
        <taxon>rosids</taxon>
        <taxon>fabids</taxon>
        <taxon>Rosales</taxon>
        <taxon>Rosaceae</taxon>
        <taxon>Amygdaloideae</taxon>
        <taxon>Amygdaleae</taxon>
        <taxon>Prunus</taxon>
    </lineage>
</organism>
<dbReference type="InterPro" id="IPR005828">
    <property type="entry name" value="MFS_sugar_transport-like"/>
</dbReference>
<reference evidence="10" key="2">
    <citation type="submission" date="2025-08" db="UniProtKB">
        <authorList>
            <consortium name="RefSeq"/>
        </authorList>
    </citation>
    <scope>IDENTIFICATION</scope>
</reference>
<evidence type="ECO:0000256" key="3">
    <source>
        <dbReference type="ARBA" id="ARBA00022448"/>
    </source>
</evidence>
<dbReference type="RefSeq" id="XP_016650467.1">
    <property type="nucleotide sequence ID" value="XM_016794981.1"/>
</dbReference>
<keyword evidence="4 7" id="KW-0812">Transmembrane</keyword>
<dbReference type="Gene3D" id="1.20.1250.20">
    <property type="entry name" value="MFS general substrate transporter like domains"/>
    <property type="match status" value="1"/>
</dbReference>
<dbReference type="PANTHER" id="PTHR23500:SF424">
    <property type="entry name" value="POLYOL TRANSPORTER 5"/>
    <property type="match status" value="1"/>
</dbReference>
<feature type="transmembrane region" description="Helical" evidence="7">
    <location>
        <begin position="125"/>
        <end position="148"/>
    </location>
</feature>
<dbReference type="InterPro" id="IPR045262">
    <property type="entry name" value="STP/PLT_plant"/>
</dbReference>
<keyword evidence="3" id="KW-0813">Transport</keyword>
<feature type="transmembrane region" description="Helical" evidence="7">
    <location>
        <begin position="32"/>
        <end position="51"/>
    </location>
</feature>
<reference evidence="9" key="1">
    <citation type="journal article" date="2012" name="Nat. Commun.">
        <title>The genome of Prunus mume.</title>
        <authorList>
            <person name="Zhang Q."/>
            <person name="Chen W."/>
            <person name="Sun L."/>
            <person name="Zhao F."/>
            <person name="Huang B."/>
            <person name="Yang W."/>
            <person name="Tao Y."/>
            <person name="Wang J."/>
            <person name="Yuan Z."/>
            <person name="Fan G."/>
            <person name="Xing Z."/>
            <person name="Han C."/>
            <person name="Pan H."/>
            <person name="Zhong X."/>
            <person name="Shi W."/>
            <person name="Liang X."/>
            <person name="Du D."/>
            <person name="Sun F."/>
            <person name="Xu Z."/>
            <person name="Hao R."/>
            <person name="Lv T."/>
            <person name="Lv Y."/>
            <person name="Zheng Z."/>
            <person name="Sun M."/>
            <person name="Luo L."/>
            <person name="Cai M."/>
            <person name="Gao Y."/>
            <person name="Wang J."/>
            <person name="Yin Y."/>
            <person name="Xu X."/>
            <person name="Cheng T."/>
            <person name="Wang J."/>
        </authorList>
    </citation>
    <scope>NUCLEOTIDE SEQUENCE [LARGE SCALE GENOMIC DNA]</scope>
</reference>
<feature type="domain" description="Major facilitator superfamily (MFS) profile" evidence="8">
    <location>
        <begin position="1"/>
        <end position="204"/>
    </location>
</feature>
<dbReference type="SUPFAM" id="SSF103473">
    <property type="entry name" value="MFS general substrate transporter"/>
    <property type="match status" value="1"/>
</dbReference>
<evidence type="ECO:0000256" key="1">
    <source>
        <dbReference type="ARBA" id="ARBA00004141"/>
    </source>
</evidence>
<sequence>MYRYSSILAYYWGGYVSNYVFSKLPANLSWRVMLGIGALPAIIVAIGVLAVPESPRWLVMQGRLGDAKRVLDKISASKEEAQLTLDGIKEAAGIAKELDDHVVPVSKKSDGEGVWKDLILHPTPAVLHILIAALGIHFFQQASGIGCVFQNSPRIFEKAGIKSKDHKLLATVAVGFVKTIAILVATFFLDRFGRRRFIALRSSR</sequence>
<protein>
    <submittedName>
        <fullName evidence="10">Polyol transporter 1</fullName>
    </submittedName>
</protein>
<evidence type="ECO:0000256" key="6">
    <source>
        <dbReference type="ARBA" id="ARBA00023136"/>
    </source>
</evidence>
<dbReference type="PROSITE" id="PS50850">
    <property type="entry name" value="MFS"/>
    <property type="match status" value="1"/>
</dbReference>
<evidence type="ECO:0000256" key="7">
    <source>
        <dbReference type="SAM" id="Phobius"/>
    </source>
</evidence>
<keyword evidence="9" id="KW-1185">Reference proteome</keyword>
<accession>A0ABM1LSU0</accession>
<evidence type="ECO:0000259" key="8">
    <source>
        <dbReference type="PROSITE" id="PS50850"/>
    </source>
</evidence>
<evidence type="ECO:0000256" key="4">
    <source>
        <dbReference type="ARBA" id="ARBA00022692"/>
    </source>
</evidence>
<dbReference type="Proteomes" id="UP000694861">
    <property type="component" value="Linkage group LG6"/>
</dbReference>